<proteinExistence type="predicted"/>
<dbReference type="EMBL" id="FXUI01000006">
    <property type="protein sequence ID" value="SMP71886.1"/>
    <property type="molecule type" value="Genomic_DNA"/>
</dbReference>
<reference evidence="1 2" key="1">
    <citation type="submission" date="2017-05" db="EMBL/GenBank/DDBJ databases">
        <authorList>
            <person name="Varghese N."/>
            <person name="Submissions S."/>
        </authorList>
    </citation>
    <scope>NUCLEOTIDE SEQUENCE [LARGE SCALE GENOMIC DNA]</scope>
    <source>
        <strain evidence="1 2">SM16</strain>
    </source>
</reference>
<evidence type="ECO:0000313" key="2">
    <source>
        <dbReference type="Proteomes" id="UP001157910"/>
    </source>
</evidence>
<protein>
    <recommendedName>
        <fullName evidence="3">Peptidylprolyl isomerase</fullName>
    </recommendedName>
</protein>
<gene>
    <name evidence="1" type="ORF">SAMN06296065_10680</name>
</gene>
<evidence type="ECO:0008006" key="3">
    <source>
        <dbReference type="Google" id="ProtNLM"/>
    </source>
</evidence>
<name>A0ABY1QHS0_9SPHN</name>
<comment type="caution">
    <text evidence="1">The sequence shown here is derived from an EMBL/GenBank/DDBJ whole genome shotgun (WGS) entry which is preliminary data.</text>
</comment>
<sequence length="113" mass="12314">MASGCLRIRVKCVTASEFRGVVADDDGPSPLLREGTEAKVFLSPPGTHFEEDSIIGSGRIYDDRVEIDLCLRSDLVAKLVDSAPLMLEMTTSPLTETIFRVRSVEDCGKAPEI</sequence>
<dbReference type="Proteomes" id="UP001157910">
    <property type="component" value="Unassembled WGS sequence"/>
</dbReference>
<organism evidence="1 2">
    <name type="scientific">Novosphingobium panipatense</name>
    <dbReference type="NCBI Taxonomy" id="428991"/>
    <lineage>
        <taxon>Bacteria</taxon>
        <taxon>Pseudomonadati</taxon>
        <taxon>Pseudomonadota</taxon>
        <taxon>Alphaproteobacteria</taxon>
        <taxon>Sphingomonadales</taxon>
        <taxon>Sphingomonadaceae</taxon>
        <taxon>Novosphingobium</taxon>
    </lineage>
</organism>
<keyword evidence="2" id="KW-1185">Reference proteome</keyword>
<evidence type="ECO:0000313" key="1">
    <source>
        <dbReference type="EMBL" id="SMP71886.1"/>
    </source>
</evidence>
<accession>A0ABY1QHS0</accession>